<dbReference type="AlphaFoldDB" id="A0A432G4A1"/>
<evidence type="ECO:0000313" key="2">
    <source>
        <dbReference type="EMBL" id="RTZ78168.1"/>
    </source>
</evidence>
<dbReference type="EMBL" id="QNZL01000222">
    <property type="protein sequence ID" value="RTZ78168.1"/>
    <property type="molecule type" value="Genomic_DNA"/>
</dbReference>
<sequence>MTASSISLISPTGALGMGFLDQSLERGISLKPDVIACDAGSTDSGPFYLGSGTPKMSRRAVLRDLRRLLLARDQLKVPLIIGSCGTSGVDSGVDWMREMTLEIAREEGLSFKLGRIYSEQKPESMAQAFQSGNIEALPGAPEIDEQLIQNCSHIVAMMGHEPIVNLLKKQCDVILCGRASDTALFSALPLMRGFLPGPVWHCAKTIECGAICSTSTRADGVFAEIDDNGFSVEPLALDASCTPLSLASHTLYENADPYLIREPSGMLDTQNARYQKLSERKTRVEGSVFRTDRYTLKLEGATCTGFQTVAIGGVRDPYIIARVDSWLAEMKVFFAERLKELTGKTLGKEVRLDISQYGKNAVMGELEKSSAQIPNEIGLLFCVTAPEQALANDVARFITHTASHWPIPEWDGFISGIAFPFSPPEIDRGPVYRFTLNHVLIPESPLSAFRFEMENI</sequence>
<feature type="domain" description="Acyclic terpene utilisation N-terminal" evidence="1">
    <location>
        <begin position="96"/>
        <end position="401"/>
    </location>
</feature>
<comment type="caution">
    <text evidence="2">The sequence shown here is derived from an EMBL/GenBank/DDBJ whole genome shotgun (WGS) entry which is preliminary data.</text>
</comment>
<reference evidence="2 3" key="1">
    <citation type="submission" date="2018-06" db="EMBL/GenBank/DDBJ databases">
        <title>Combined omics and stable isotope probing to characterize newly discovered Mariana Back-Arc vent microbial communities.</title>
        <authorList>
            <person name="Trembath-Reichert E."/>
            <person name="Huber J.A."/>
        </authorList>
    </citation>
    <scope>NUCLEOTIDE SEQUENCE [LARGE SCALE GENOMIC DNA]</scope>
    <source>
        <strain evidence="2">MAG 63_1</strain>
    </source>
</reference>
<gene>
    <name evidence="2" type="ORF">DSY97_08310</name>
</gene>
<protein>
    <submittedName>
        <fullName evidence="2">Aldehyde dehydrogenase</fullName>
    </submittedName>
</protein>
<accession>A0A432G4A1</accession>
<organism evidence="2 3">
    <name type="scientific">SAR324 cluster bacterium</name>
    <dbReference type="NCBI Taxonomy" id="2024889"/>
    <lineage>
        <taxon>Bacteria</taxon>
        <taxon>Deltaproteobacteria</taxon>
        <taxon>SAR324 cluster</taxon>
    </lineage>
</organism>
<proteinExistence type="predicted"/>
<evidence type="ECO:0000259" key="1">
    <source>
        <dbReference type="Pfam" id="PF07287"/>
    </source>
</evidence>
<dbReference type="Proteomes" id="UP000286801">
    <property type="component" value="Unassembled WGS sequence"/>
</dbReference>
<dbReference type="InterPro" id="IPR010839">
    <property type="entry name" value="AtuA_N"/>
</dbReference>
<name>A0A432G4A1_9DELT</name>
<dbReference type="Pfam" id="PF07287">
    <property type="entry name" value="AtuA"/>
    <property type="match status" value="1"/>
</dbReference>
<evidence type="ECO:0000313" key="3">
    <source>
        <dbReference type="Proteomes" id="UP000286801"/>
    </source>
</evidence>